<protein>
    <submittedName>
        <fullName evidence="1">Uncharacterized protein</fullName>
    </submittedName>
</protein>
<proteinExistence type="predicted"/>
<accession>A0A238JYT9</accession>
<evidence type="ECO:0000313" key="1">
    <source>
        <dbReference type="EMBL" id="SMX35831.1"/>
    </source>
</evidence>
<evidence type="ECO:0000313" key="2">
    <source>
        <dbReference type="Proteomes" id="UP000207598"/>
    </source>
</evidence>
<name>A0A238JYT9_9RHOB</name>
<sequence>MNEQMSALTAKLRESLQEEMRLPPEALRLF</sequence>
<reference evidence="1 2" key="1">
    <citation type="submission" date="2017-05" db="EMBL/GenBank/DDBJ databases">
        <authorList>
            <person name="Song R."/>
            <person name="Chenine A.L."/>
            <person name="Ruprecht R.M."/>
        </authorList>
    </citation>
    <scope>NUCLEOTIDE SEQUENCE [LARGE SCALE GENOMIC DNA]</scope>
    <source>
        <strain evidence="1 2">CECT 8898</strain>
    </source>
</reference>
<dbReference type="AlphaFoldDB" id="A0A238JYT9"/>
<dbReference type="Proteomes" id="UP000207598">
    <property type="component" value="Unassembled WGS sequence"/>
</dbReference>
<gene>
    <name evidence="1" type="ORF">MAA8898_00659</name>
</gene>
<organism evidence="1 2">
    <name type="scientific">Maliponia aquimaris</name>
    <dbReference type="NCBI Taxonomy" id="1673631"/>
    <lineage>
        <taxon>Bacteria</taxon>
        <taxon>Pseudomonadati</taxon>
        <taxon>Pseudomonadota</taxon>
        <taxon>Alphaproteobacteria</taxon>
        <taxon>Rhodobacterales</taxon>
        <taxon>Paracoccaceae</taxon>
        <taxon>Maliponia</taxon>
    </lineage>
</organism>
<dbReference type="EMBL" id="FXYF01000002">
    <property type="protein sequence ID" value="SMX35831.1"/>
    <property type="molecule type" value="Genomic_DNA"/>
</dbReference>
<keyword evidence="2" id="KW-1185">Reference proteome</keyword>